<comment type="caution">
    <text evidence="1">The sequence shown here is derived from an EMBL/GenBank/DDBJ whole genome shotgun (WGS) entry which is preliminary data.</text>
</comment>
<accession>A0ABR2F9N4</accession>
<reference evidence="1 2" key="1">
    <citation type="journal article" date="2024" name="G3 (Bethesda)">
        <title>Genome assembly of Hibiscus sabdariffa L. provides insights into metabolisms of medicinal natural products.</title>
        <authorList>
            <person name="Kim T."/>
        </authorList>
    </citation>
    <scope>NUCLEOTIDE SEQUENCE [LARGE SCALE GENOMIC DNA]</scope>
    <source>
        <strain evidence="1">TK-2024</strain>
        <tissue evidence="1">Old leaves</tissue>
    </source>
</reference>
<evidence type="ECO:0000313" key="2">
    <source>
        <dbReference type="Proteomes" id="UP001472677"/>
    </source>
</evidence>
<evidence type="ECO:0000313" key="1">
    <source>
        <dbReference type="EMBL" id="KAK8575033.1"/>
    </source>
</evidence>
<organism evidence="1 2">
    <name type="scientific">Hibiscus sabdariffa</name>
    <name type="common">roselle</name>
    <dbReference type="NCBI Taxonomy" id="183260"/>
    <lineage>
        <taxon>Eukaryota</taxon>
        <taxon>Viridiplantae</taxon>
        <taxon>Streptophyta</taxon>
        <taxon>Embryophyta</taxon>
        <taxon>Tracheophyta</taxon>
        <taxon>Spermatophyta</taxon>
        <taxon>Magnoliopsida</taxon>
        <taxon>eudicotyledons</taxon>
        <taxon>Gunneridae</taxon>
        <taxon>Pentapetalae</taxon>
        <taxon>rosids</taxon>
        <taxon>malvids</taxon>
        <taxon>Malvales</taxon>
        <taxon>Malvaceae</taxon>
        <taxon>Malvoideae</taxon>
        <taxon>Hibiscus</taxon>
    </lineage>
</organism>
<dbReference type="EMBL" id="JBBPBM010000007">
    <property type="protein sequence ID" value="KAK8575033.1"/>
    <property type="molecule type" value="Genomic_DNA"/>
</dbReference>
<keyword evidence="2" id="KW-1185">Reference proteome</keyword>
<gene>
    <name evidence="1" type="ORF">V6N12_062710</name>
</gene>
<name>A0ABR2F9N4_9ROSI</name>
<protein>
    <submittedName>
        <fullName evidence="1">Uncharacterized protein</fullName>
    </submittedName>
</protein>
<sequence>MPVLSPSHDVGLASHLQRVGDTPVGVSIPLPIVSTHSQQPMANFSHDGDLATVTSPIASQRSDNVAGESVTT</sequence>
<dbReference type="Proteomes" id="UP001472677">
    <property type="component" value="Unassembled WGS sequence"/>
</dbReference>
<proteinExistence type="predicted"/>